<proteinExistence type="predicted"/>
<dbReference type="InterPro" id="IPR037066">
    <property type="entry name" value="Plug_dom_sf"/>
</dbReference>
<evidence type="ECO:0000313" key="7">
    <source>
        <dbReference type="Proteomes" id="UP000245962"/>
    </source>
</evidence>
<evidence type="ECO:0000259" key="5">
    <source>
        <dbReference type="Pfam" id="PF16344"/>
    </source>
</evidence>
<dbReference type="AlphaFoldDB" id="A0A2U0HX37"/>
<evidence type="ECO:0000313" key="6">
    <source>
        <dbReference type="EMBL" id="PVW13396.1"/>
    </source>
</evidence>
<dbReference type="SUPFAM" id="SSF56935">
    <property type="entry name" value="Porins"/>
    <property type="match status" value="1"/>
</dbReference>
<feature type="domain" description="Protein FecR C-terminal" evidence="5">
    <location>
        <begin position="31"/>
        <end position="95"/>
    </location>
</feature>
<dbReference type="Gene3D" id="2.170.130.10">
    <property type="entry name" value="TonB-dependent receptor, plug domain"/>
    <property type="match status" value="1"/>
</dbReference>
<dbReference type="InterPro" id="IPR032508">
    <property type="entry name" value="FecR_C"/>
</dbReference>
<comment type="caution">
    <text evidence="6">The sequence shown here is derived from an EMBL/GenBank/DDBJ whole genome shotgun (WGS) entry which is preliminary data.</text>
</comment>
<reference evidence="6 7" key="1">
    <citation type="submission" date="2018-04" db="EMBL/GenBank/DDBJ databases">
        <title>Marixanthomonas spongiae HN-E44 sp. nov., isolated from a marine sponge.</title>
        <authorList>
            <person name="Luo L."/>
            <person name="Zhuang L."/>
        </authorList>
    </citation>
    <scope>NUCLEOTIDE SEQUENCE [LARGE SCALE GENOMIC DNA]</scope>
    <source>
        <strain evidence="6 7">HN-E44</strain>
    </source>
</reference>
<dbReference type="OrthoDB" id="9803050at2"/>
<accession>A0A2U0HX37</accession>
<dbReference type="EMBL" id="QEHR01000009">
    <property type="protein sequence ID" value="PVW13396.1"/>
    <property type="molecule type" value="Genomic_DNA"/>
</dbReference>
<evidence type="ECO:0000256" key="3">
    <source>
        <dbReference type="ARBA" id="ARBA00023237"/>
    </source>
</evidence>
<dbReference type="InterPro" id="IPR008969">
    <property type="entry name" value="CarboxyPept-like_regulatory"/>
</dbReference>
<protein>
    <recommendedName>
        <fullName evidence="8">TonB-dependent receptor</fullName>
    </recommendedName>
</protein>
<dbReference type="Pfam" id="PF13715">
    <property type="entry name" value="CarbopepD_reg_2"/>
    <property type="match status" value="1"/>
</dbReference>
<dbReference type="Pfam" id="PF07715">
    <property type="entry name" value="Plug"/>
    <property type="match status" value="1"/>
</dbReference>
<evidence type="ECO:0000256" key="2">
    <source>
        <dbReference type="ARBA" id="ARBA00023136"/>
    </source>
</evidence>
<dbReference type="Gene3D" id="2.60.40.1120">
    <property type="entry name" value="Carboxypeptidase-like, regulatory domain"/>
    <property type="match status" value="1"/>
</dbReference>
<dbReference type="Pfam" id="PF16344">
    <property type="entry name" value="FecR_C"/>
    <property type="match status" value="1"/>
</dbReference>
<dbReference type="Gene3D" id="3.55.50.30">
    <property type="match status" value="1"/>
</dbReference>
<sequence>MQHKISKQAFVSVLAIFFFFGFSVLGQTEEKKPLYAVIQQLEQKYDIRFSYVPEEIAPIFVTLSKETESLPVILKQLNNQTPLQFTLLDDRYVTVVSPLRQSKLCGRIMDAQTGKPLEGANIITETNRFSTTSSAEGFFTLSEEISNNTSITISFIGYYPMKISVEQLKADCPIILLQPETAVLDEVVIQTFLVQGISKKTNGSIAINTENFGLVPGQVENDVLQISQALPGVESADETISNINIRGGTHDENLLLWDDIKMYQSGHFFGLISAFNPDLTKQVTVYKNGTPPRFGESVSGVIDMRSKNRVSEEFAGGVGVNLINASAFIDIPLSKKASVQVSGRHSLSFLETPVYNTYSERIFQDTEITNLENPGTETKINAEEDFSFYDFSTKLLWDVSEKDALRVNFLTIDNSLDFTESISGANQSKTSELQQRSLVGGISWKRNWSERFETTAMVYGSYYLLNATNKDLFTTQQLFQENEVLEDGAKIDSRYNISEKINVQSGYQFSEIGIGNTQDVNIPRFRVYNKEVLRSHSVFSNLTYTPNQQNTVINAGARLSYFSKFNELLVEPRLSVHQKLGNGFSVDVQGEFKSQSTTQRIDFQSDFLGIEKRRWVLANNEDVPILESKQASVGLGYQKNKWLVSLEGFYKTVNGITTSNQGFQNQFQFVKARGSYSAKGLEFVFNRKTKRFSAWISYLLMKNDYEFESLIPSAFPNNIDIRHAATVAGSYSLNDLKLALGINWHSGKPYTTPIPGNEITVTNGQPSIQYASPNTERLPDYFRADFSAEYIWGISDAVDAKINIAVLNLLNRKNTLNIRYALDTDKDGENRVNQVEEISLGLTPNVSVQVLF</sequence>
<evidence type="ECO:0000256" key="1">
    <source>
        <dbReference type="ARBA" id="ARBA00004442"/>
    </source>
</evidence>
<gene>
    <name evidence="6" type="ORF">DDV96_13600</name>
</gene>
<dbReference type="InterPro" id="IPR036942">
    <property type="entry name" value="Beta-barrel_TonB_sf"/>
</dbReference>
<name>A0A2U0HX37_9FLAO</name>
<dbReference type="SUPFAM" id="SSF49464">
    <property type="entry name" value="Carboxypeptidase regulatory domain-like"/>
    <property type="match status" value="1"/>
</dbReference>
<feature type="domain" description="TonB-dependent receptor plug" evidence="4">
    <location>
        <begin position="221"/>
        <end position="300"/>
    </location>
</feature>
<dbReference type="GO" id="GO:0009279">
    <property type="term" value="C:cell outer membrane"/>
    <property type="evidence" value="ECO:0007669"/>
    <property type="project" value="UniProtKB-SubCell"/>
</dbReference>
<evidence type="ECO:0008006" key="8">
    <source>
        <dbReference type="Google" id="ProtNLM"/>
    </source>
</evidence>
<keyword evidence="3" id="KW-0998">Cell outer membrane</keyword>
<dbReference type="InterPro" id="IPR012910">
    <property type="entry name" value="Plug_dom"/>
</dbReference>
<dbReference type="RefSeq" id="WP_116695314.1">
    <property type="nucleotide sequence ID" value="NZ_QEHR01000009.1"/>
</dbReference>
<organism evidence="6 7">
    <name type="scientific">Marixanthomonas spongiae</name>
    <dbReference type="NCBI Taxonomy" id="2174845"/>
    <lineage>
        <taxon>Bacteria</taxon>
        <taxon>Pseudomonadati</taxon>
        <taxon>Bacteroidota</taxon>
        <taxon>Flavobacteriia</taxon>
        <taxon>Flavobacteriales</taxon>
        <taxon>Flavobacteriaceae</taxon>
        <taxon>Marixanthomonas</taxon>
    </lineage>
</organism>
<keyword evidence="7" id="KW-1185">Reference proteome</keyword>
<comment type="subcellular location">
    <subcellularLocation>
        <location evidence="1">Cell outer membrane</location>
    </subcellularLocation>
</comment>
<evidence type="ECO:0000259" key="4">
    <source>
        <dbReference type="Pfam" id="PF07715"/>
    </source>
</evidence>
<dbReference type="Proteomes" id="UP000245962">
    <property type="component" value="Unassembled WGS sequence"/>
</dbReference>
<dbReference type="Gene3D" id="2.40.170.20">
    <property type="entry name" value="TonB-dependent receptor, beta-barrel domain"/>
    <property type="match status" value="1"/>
</dbReference>
<keyword evidence="2" id="KW-0472">Membrane</keyword>